<accession>A0A395W799</accession>
<dbReference type="AlphaFoldDB" id="A0A395W799"/>
<dbReference type="PANTHER" id="PTHR39181:SF1">
    <property type="entry name" value="TYROSINE-PROTEIN PHOSPHATASE YWQE"/>
    <property type="match status" value="1"/>
</dbReference>
<dbReference type="InterPro" id="IPR016667">
    <property type="entry name" value="Caps_polysacc_synth_CpsB/CapC"/>
</dbReference>
<evidence type="ECO:0000313" key="6">
    <source>
        <dbReference type="EMBL" id="RGU90577.1"/>
    </source>
</evidence>
<keyword evidence="4" id="KW-0904">Protein phosphatase</keyword>
<dbReference type="PANTHER" id="PTHR39181">
    <property type="entry name" value="TYROSINE-PROTEIN PHOSPHATASE YWQE"/>
    <property type="match status" value="1"/>
</dbReference>
<dbReference type="EC" id="3.1.3.48" evidence="2"/>
<proteinExistence type="inferred from homology"/>
<dbReference type="GO" id="GO:0030145">
    <property type="term" value="F:manganese ion binding"/>
    <property type="evidence" value="ECO:0007669"/>
    <property type="project" value="InterPro"/>
</dbReference>
<evidence type="ECO:0000256" key="2">
    <source>
        <dbReference type="ARBA" id="ARBA00013064"/>
    </source>
</evidence>
<gene>
    <name evidence="6" type="ORF">DWW32_08445</name>
</gene>
<dbReference type="Pfam" id="PF19567">
    <property type="entry name" value="CpsB_CapC"/>
    <property type="match status" value="1"/>
</dbReference>
<dbReference type="RefSeq" id="WP_118325463.1">
    <property type="nucleotide sequence ID" value="NZ_QRYH01000016.1"/>
</dbReference>
<comment type="similarity">
    <text evidence="1">Belongs to the metallo-dependent hydrolases superfamily. CpsB/CapC family.</text>
</comment>
<evidence type="ECO:0000313" key="7">
    <source>
        <dbReference type="Proteomes" id="UP000265489"/>
    </source>
</evidence>
<protein>
    <recommendedName>
        <fullName evidence="2">protein-tyrosine-phosphatase</fullName>
        <ecNumber evidence="2">3.1.3.48</ecNumber>
    </recommendedName>
</protein>
<evidence type="ECO:0000256" key="4">
    <source>
        <dbReference type="ARBA" id="ARBA00022912"/>
    </source>
</evidence>
<comment type="catalytic activity">
    <reaction evidence="5">
        <text>O-phospho-L-tyrosyl-[protein] + H2O = L-tyrosyl-[protein] + phosphate</text>
        <dbReference type="Rhea" id="RHEA:10684"/>
        <dbReference type="Rhea" id="RHEA-COMP:10136"/>
        <dbReference type="Rhea" id="RHEA-COMP:20101"/>
        <dbReference type="ChEBI" id="CHEBI:15377"/>
        <dbReference type="ChEBI" id="CHEBI:43474"/>
        <dbReference type="ChEBI" id="CHEBI:46858"/>
        <dbReference type="ChEBI" id="CHEBI:61978"/>
        <dbReference type="EC" id="3.1.3.48"/>
    </reaction>
</comment>
<keyword evidence="3" id="KW-0378">Hydrolase</keyword>
<dbReference type="SUPFAM" id="SSF89550">
    <property type="entry name" value="PHP domain-like"/>
    <property type="match status" value="1"/>
</dbReference>
<dbReference type="PIRSF" id="PIRSF016557">
    <property type="entry name" value="Caps_synth_CpsB"/>
    <property type="match status" value="1"/>
</dbReference>
<dbReference type="EMBL" id="QRYQ01000016">
    <property type="protein sequence ID" value="RGU90577.1"/>
    <property type="molecule type" value="Genomic_DNA"/>
</dbReference>
<dbReference type="InterPro" id="IPR016195">
    <property type="entry name" value="Pol/histidinol_Pase-like"/>
</dbReference>
<sequence length="258" mass="29271">MAKFIDIHSHIAWGIDDGMPSIEDAQSALESAKADGFVGICSTPHFIPGQLDVSIYNEIVSRQMELKEMSPIPIYCGGEVMMNSEFIEGLDLDLYPTLNGSRYMLVEYNVLREIHSIDYRDDCLYELKVKGFVPVIAHIERYFHSGLDYSIIDNWIDMGCILQINRTSILGMHGKTIQSNALSLLDDGYCDVIGTDTHRSSGHRISKLSDAYSVVSKRIGSENADILFFENPKRILSDMDILNIEVVKKKKRFSFFRR</sequence>
<dbReference type="Proteomes" id="UP000265489">
    <property type="component" value="Unassembled WGS sequence"/>
</dbReference>
<evidence type="ECO:0000256" key="5">
    <source>
        <dbReference type="ARBA" id="ARBA00051722"/>
    </source>
</evidence>
<dbReference type="GO" id="GO:0004725">
    <property type="term" value="F:protein tyrosine phosphatase activity"/>
    <property type="evidence" value="ECO:0007669"/>
    <property type="project" value="UniProtKB-EC"/>
</dbReference>
<reference evidence="6 7" key="1">
    <citation type="submission" date="2018-08" db="EMBL/GenBank/DDBJ databases">
        <title>A genome reference for cultivated species of the human gut microbiota.</title>
        <authorList>
            <person name="Zou Y."/>
            <person name="Xue W."/>
            <person name="Luo G."/>
        </authorList>
    </citation>
    <scope>NUCLEOTIDE SEQUENCE [LARGE SCALE GENOMIC DNA]</scope>
    <source>
        <strain evidence="6 7">AF15-20</strain>
    </source>
</reference>
<comment type="caution">
    <text evidence="6">The sequence shown here is derived from an EMBL/GenBank/DDBJ whole genome shotgun (WGS) entry which is preliminary data.</text>
</comment>
<dbReference type="GeneID" id="66579985"/>
<evidence type="ECO:0000256" key="1">
    <source>
        <dbReference type="ARBA" id="ARBA00005750"/>
    </source>
</evidence>
<organism evidence="6 7">
    <name type="scientific">Holdemanella biformis</name>
    <dbReference type="NCBI Taxonomy" id="1735"/>
    <lineage>
        <taxon>Bacteria</taxon>
        <taxon>Bacillati</taxon>
        <taxon>Bacillota</taxon>
        <taxon>Erysipelotrichia</taxon>
        <taxon>Erysipelotrichales</taxon>
        <taxon>Erysipelotrichaceae</taxon>
        <taxon>Holdemanella</taxon>
    </lineage>
</organism>
<dbReference type="Gene3D" id="3.20.20.140">
    <property type="entry name" value="Metal-dependent hydrolases"/>
    <property type="match status" value="1"/>
</dbReference>
<name>A0A395W799_9FIRM</name>
<evidence type="ECO:0000256" key="3">
    <source>
        <dbReference type="ARBA" id="ARBA00022801"/>
    </source>
</evidence>